<evidence type="ECO:0000256" key="1">
    <source>
        <dbReference type="SAM" id="SignalP"/>
    </source>
</evidence>
<dbReference type="Proteomes" id="UP000092445">
    <property type="component" value="Unassembled WGS sequence"/>
</dbReference>
<keyword evidence="1" id="KW-0732">Signal</keyword>
<protein>
    <submittedName>
        <fullName evidence="2">Uncharacterized protein</fullName>
    </submittedName>
</protein>
<dbReference type="EnsemblMetazoa" id="GPAI047509-RA">
    <property type="protein sequence ID" value="GPAI047509-PA"/>
    <property type="gene ID" value="GPAI047509"/>
</dbReference>
<sequence length="162" mass="18688">MDMAVCWLLVNVGCLLTLAAVGLAYFGSCVGHRNSESKNLIGQREKYYLLYTLKNLKKILSFEKDTHHDKAFDTFCHHFCSLDILIQTCEMRHLILKPETALKNLHEDKSALMSSSFLHFYIKRLLTICPLVAAYKTAIMDVTMSESDNWGIKSRFLFERRC</sequence>
<evidence type="ECO:0000313" key="2">
    <source>
        <dbReference type="EnsemblMetazoa" id="GPAI047509-PA"/>
    </source>
</evidence>
<reference evidence="2" key="2">
    <citation type="submission" date="2020-05" db="UniProtKB">
        <authorList>
            <consortium name="EnsemblMetazoa"/>
        </authorList>
    </citation>
    <scope>IDENTIFICATION</scope>
    <source>
        <strain evidence="2">IAEA</strain>
    </source>
</reference>
<keyword evidence="3" id="KW-1185">Reference proteome</keyword>
<feature type="chain" id="PRO_5008403952" evidence="1">
    <location>
        <begin position="20"/>
        <end position="162"/>
    </location>
</feature>
<dbReference type="VEuPathDB" id="VectorBase:GPAI047509"/>
<accession>A0A1B0AJ59</accession>
<feature type="signal peptide" evidence="1">
    <location>
        <begin position="1"/>
        <end position="19"/>
    </location>
</feature>
<organism evidence="2 3">
    <name type="scientific">Glossina pallidipes</name>
    <name type="common">Tsetse fly</name>
    <dbReference type="NCBI Taxonomy" id="7398"/>
    <lineage>
        <taxon>Eukaryota</taxon>
        <taxon>Metazoa</taxon>
        <taxon>Ecdysozoa</taxon>
        <taxon>Arthropoda</taxon>
        <taxon>Hexapoda</taxon>
        <taxon>Insecta</taxon>
        <taxon>Pterygota</taxon>
        <taxon>Neoptera</taxon>
        <taxon>Endopterygota</taxon>
        <taxon>Diptera</taxon>
        <taxon>Brachycera</taxon>
        <taxon>Muscomorpha</taxon>
        <taxon>Hippoboscoidea</taxon>
        <taxon>Glossinidae</taxon>
        <taxon>Glossina</taxon>
    </lineage>
</organism>
<reference evidence="3" key="1">
    <citation type="submission" date="2014-03" db="EMBL/GenBank/DDBJ databases">
        <authorList>
            <person name="Aksoy S."/>
            <person name="Warren W."/>
            <person name="Wilson R.K."/>
        </authorList>
    </citation>
    <scope>NUCLEOTIDE SEQUENCE [LARGE SCALE GENOMIC DNA]</scope>
    <source>
        <strain evidence="3">IAEA</strain>
    </source>
</reference>
<name>A0A1B0AJ59_GLOPL</name>
<dbReference type="AlphaFoldDB" id="A0A1B0AJ59"/>
<proteinExistence type="predicted"/>
<evidence type="ECO:0000313" key="3">
    <source>
        <dbReference type="Proteomes" id="UP000092445"/>
    </source>
</evidence>